<sequence>MRSQLIQITSKMTALAKSGSISHARNLFDQMPDRDTIAWNAIISGYSHQGLHHESLSLFNHMRFSNVKPDHFTYTAVLSACAGLKDLKSGQRFHALVIVSGWNSSLPVNNSFIDMYGKCLKTWDARKMFENMGFLKNVVSWCSLLFAYVNAGFLDLSCHVLFDMPGRTVVAWNTVIAGCAKWAQPELCLDLFKKMLGKDYFSPDQWTLSSVMNSCSEICEPCYGHMVHGFIIQTGWENAVEVSNSVLSFYVKIGEKDEILKAVEAVTTFNEISRNVIIDAYMKIGNLEEACRVFHSLPEKNLVSWTSMIAGCVRNGHEERALNFFTDLTRSFIRPDDVTLGAVLHACSNLSALGRGRAVQLHVIKSGFHAYCYVGNSLVNMYAKCGDILDAYRAFEEIPFKDLISWNTMLFAFGLHGQPVRALRVLDEISSSGLRPDKVTFIGLLMTCSHSGLIDEGISLFEAMSSKYGLWPDTDHVACVVDMLVRGGKFEKAEEFVNNKCREGLDGNAKTGLLEVLVGSCSGRGDLKSGAELAEKLRALRPSDEMGYVVLSNLYCASGEWVRAQGLRKVMADRGVKKMYGCSWVEVRNRVTGFVAGSGSFSCMEEVCGVLLLVQRETRQPVTVFGWDGIT</sequence>
<dbReference type="PANTHER" id="PTHR47926">
    <property type="entry name" value="PENTATRICOPEPTIDE REPEAT-CONTAINING PROTEIN"/>
    <property type="match status" value="1"/>
</dbReference>
<dbReference type="PROSITE" id="PS51375">
    <property type="entry name" value="PPR"/>
    <property type="match status" value="5"/>
</dbReference>
<accession>A0A5A7PCC9</accession>
<dbReference type="InterPro" id="IPR011990">
    <property type="entry name" value="TPR-like_helical_dom_sf"/>
</dbReference>
<dbReference type="Pfam" id="PF13041">
    <property type="entry name" value="PPR_2"/>
    <property type="match status" value="2"/>
</dbReference>
<dbReference type="GO" id="GO:0009451">
    <property type="term" value="P:RNA modification"/>
    <property type="evidence" value="ECO:0007669"/>
    <property type="project" value="InterPro"/>
</dbReference>
<organism evidence="3 4">
    <name type="scientific">Striga asiatica</name>
    <name type="common">Asiatic witchweed</name>
    <name type="synonym">Buchnera asiatica</name>
    <dbReference type="NCBI Taxonomy" id="4170"/>
    <lineage>
        <taxon>Eukaryota</taxon>
        <taxon>Viridiplantae</taxon>
        <taxon>Streptophyta</taxon>
        <taxon>Embryophyta</taxon>
        <taxon>Tracheophyta</taxon>
        <taxon>Spermatophyta</taxon>
        <taxon>Magnoliopsida</taxon>
        <taxon>eudicotyledons</taxon>
        <taxon>Gunneridae</taxon>
        <taxon>Pentapetalae</taxon>
        <taxon>asterids</taxon>
        <taxon>lamiids</taxon>
        <taxon>Lamiales</taxon>
        <taxon>Orobanchaceae</taxon>
        <taxon>Buchnereae</taxon>
        <taxon>Striga</taxon>
    </lineage>
</organism>
<dbReference type="OrthoDB" id="7457040at2759"/>
<evidence type="ECO:0000256" key="1">
    <source>
        <dbReference type="ARBA" id="ARBA00022737"/>
    </source>
</evidence>
<dbReference type="InterPro" id="IPR002885">
    <property type="entry name" value="PPR_rpt"/>
</dbReference>
<reference evidence="4" key="1">
    <citation type="journal article" date="2019" name="Curr. Biol.">
        <title>Genome Sequence of Striga asiatica Provides Insight into the Evolution of Plant Parasitism.</title>
        <authorList>
            <person name="Yoshida S."/>
            <person name="Kim S."/>
            <person name="Wafula E.K."/>
            <person name="Tanskanen J."/>
            <person name="Kim Y.M."/>
            <person name="Honaas L."/>
            <person name="Yang Z."/>
            <person name="Spallek T."/>
            <person name="Conn C.E."/>
            <person name="Ichihashi Y."/>
            <person name="Cheong K."/>
            <person name="Cui S."/>
            <person name="Der J.P."/>
            <person name="Gundlach H."/>
            <person name="Jiao Y."/>
            <person name="Hori C."/>
            <person name="Ishida J.K."/>
            <person name="Kasahara H."/>
            <person name="Kiba T."/>
            <person name="Kim M.S."/>
            <person name="Koo N."/>
            <person name="Laohavisit A."/>
            <person name="Lee Y.H."/>
            <person name="Lumba S."/>
            <person name="McCourt P."/>
            <person name="Mortimer J.C."/>
            <person name="Mutuku J.M."/>
            <person name="Nomura T."/>
            <person name="Sasaki-Sekimoto Y."/>
            <person name="Seto Y."/>
            <person name="Wang Y."/>
            <person name="Wakatake T."/>
            <person name="Sakakibara H."/>
            <person name="Demura T."/>
            <person name="Yamaguchi S."/>
            <person name="Yoneyama K."/>
            <person name="Manabe R.I."/>
            <person name="Nelson D.C."/>
            <person name="Schulman A.H."/>
            <person name="Timko M.P."/>
            <person name="dePamphilis C.W."/>
            <person name="Choi D."/>
            <person name="Shirasu K."/>
        </authorList>
    </citation>
    <scope>NUCLEOTIDE SEQUENCE [LARGE SCALE GENOMIC DNA]</scope>
    <source>
        <strain evidence="4">cv. UVA1</strain>
    </source>
</reference>
<dbReference type="NCBIfam" id="TIGR00756">
    <property type="entry name" value="PPR"/>
    <property type="match status" value="5"/>
</dbReference>
<protein>
    <submittedName>
        <fullName evidence="3">Pentatricopeptide repeat-containing protein</fullName>
    </submittedName>
</protein>
<dbReference type="FunFam" id="1.25.40.10:FF:001093">
    <property type="entry name" value="Pentatricopeptide repeat-containing protein At2g34400"/>
    <property type="match status" value="1"/>
</dbReference>
<keyword evidence="4" id="KW-1185">Reference proteome</keyword>
<dbReference type="EMBL" id="BKCP01004317">
    <property type="protein sequence ID" value="GER30188.1"/>
    <property type="molecule type" value="Genomic_DNA"/>
</dbReference>
<dbReference type="Pfam" id="PF20431">
    <property type="entry name" value="E_motif"/>
    <property type="match status" value="1"/>
</dbReference>
<dbReference type="InterPro" id="IPR046848">
    <property type="entry name" value="E_motif"/>
</dbReference>
<comment type="caution">
    <text evidence="3">The sequence shown here is derived from an EMBL/GenBank/DDBJ whole genome shotgun (WGS) entry which is preliminary data.</text>
</comment>
<proteinExistence type="predicted"/>
<evidence type="ECO:0000313" key="4">
    <source>
        <dbReference type="Proteomes" id="UP000325081"/>
    </source>
</evidence>
<feature type="repeat" description="PPR" evidence="2">
    <location>
        <begin position="402"/>
        <end position="436"/>
    </location>
</feature>
<feature type="repeat" description="PPR" evidence="2">
    <location>
        <begin position="270"/>
        <end position="300"/>
    </location>
</feature>
<dbReference type="InterPro" id="IPR046960">
    <property type="entry name" value="PPR_At4g14850-like_plant"/>
</dbReference>
<dbReference type="Gene3D" id="1.25.40.10">
    <property type="entry name" value="Tetratricopeptide repeat domain"/>
    <property type="match status" value="4"/>
</dbReference>
<dbReference type="Proteomes" id="UP000325081">
    <property type="component" value="Unassembled WGS sequence"/>
</dbReference>
<feature type="repeat" description="PPR" evidence="2">
    <location>
        <begin position="301"/>
        <end position="335"/>
    </location>
</feature>
<evidence type="ECO:0000256" key="2">
    <source>
        <dbReference type="PROSITE-ProRule" id="PRU00708"/>
    </source>
</evidence>
<feature type="repeat" description="PPR" evidence="2">
    <location>
        <begin position="168"/>
        <end position="202"/>
    </location>
</feature>
<dbReference type="PANTHER" id="PTHR47926:SF465">
    <property type="entry name" value="PENTATRICOPEPTIDE REPEAT (PPR-LIKE) SUPERFAMILY PROTEIN"/>
    <property type="match status" value="1"/>
</dbReference>
<dbReference type="GO" id="GO:0003723">
    <property type="term" value="F:RNA binding"/>
    <property type="evidence" value="ECO:0007669"/>
    <property type="project" value="InterPro"/>
</dbReference>
<feature type="repeat" description="PPR" evidence="2">
    <location>
        <begin position="35"/>
        <end position="69"/>
    </location>
</feature>
<evidence type="ECO:0000313" key="3">
    <source>
        <dbReference type="EMBL" id="GER30188.1"/>
    </source>
</evidence>
<dbReference type="AlphaFoldDB" id="A0A5A7PCC9"/>
<name>A0A5A7PCC9_STRAF</name>
<keyword evidence="1" id="KW-0677">Repeat</keyword>
<gene>
    <name evidence="3" type="ORF">STAS_06112</name>
</gene>
<dbReference type="Pfam" id="PF01535">
    <property type="entry name" value="PPR"/>
    <property type="match status" value="6"/>
</dbReference>